<name>A0A1V9XY06_9ACAR</name>
<evidence type="ECO:0008006" key="3">
    <source>
        <dbReference type="Google" id="ProtNLM"/>
    </source>
</evidence>
<evidence type="ECO:0000313" key="1">
    <source>
        <dbReference type="EMBL" id="OQR78407.1"/>
    </source>
</evidence>
<proteinExistence type="predicted"/>
<reference evidence="1 2" key="1">
    <citation type="journal article" date="2017" name="Gigascience">
        <title>Draft genome of the honey bee ectoparasitic mite, Tropilaelaps mercedesae, is shaped by the parasitic life history.</title>
        <authorList>
            <person name="Dong X."/>
            <person name="Armstrong S.D."/>
            <person name="Xia D."/>
            <person name="Makepeace B.L."/>
            <person name="Darby A.C."/>
            <person name="Kadowaki T."/>
        </authorList>
    </citation>
    <scope>NUCLEOTIDE SEQUENCE [LARGE SCALE GENOMIC DNA]</scope>
    <source>
        <strain evidence="1">Wuxi-XJTLU</strain>
    </source>
</reference>
<dbReference type="SUPFAM" id="SSF49299">
    <property type="entry name" value="PKD domain"/>
    <property type="match status" value="1"/>
</dbReference>
<keyword evidence="2" id="KW-1185">Reference proteome</keyword>
<accession>A0A1V9XY06</accession>
<dbReference type="AlphaFoldDB" id="A0A1V9XY06"/>
<organism evidence="1 2">
    <name type="scientific">Tropilaelaps mercedesae</name>
    <dbReference type="NCBI Taxonomy" id="418985"/>
    <lineage>
        <taxon>Eukaryota</taxon>
        <taxon>Metazoa</taxon>
        <taxon>Ecdysozoa</taxon>
        <taxon>Arthropoda</taxon>
        <taxon>Chelicerata</taxon>
        <taxon>Arachnida</taxon>
        <taxon>Acari</taxon>
        <taxon>Parasitiformes</taxon>
        <taxon>Mesostigmata</taxon>
        <taxon>Gamasina</taxon>
        <taxon>Dermanyssoidea</taxon>
        <taxon>Laelapidae</taxon>
        <taxon>Tropilaelaps</taxon>
    </lineage>
</organism>
<comment type="caution">
    <text evidence="1">The sequence shown here is derived from an EMBL/GenBank/DDBJ whole genome shotgun (WGS) entry which is preliminary data.</text>
</comment>
<protein>
    <recommendedName>
        <fullName evidence="3">PKD domain-containing protein</fullName>
    </recommendedName>
</protein>
<dbReference type="EMBL" id="MNPL01002268">
    <property type="protein sequence ID" value="OQR78407.1"/>
    <property type="molecule type" value="Genomic_DNA"/>
</dbReference>
<dbReference type="CDD" id="cd00146">
    <property type="entry name" value="PKD"/>
    <property type="match status" value="1"/>
</dbReference>
<dbReference type="InterPro" id="IPR035986">
    <property type="entry name" value="PKD_dom_sf"/>
</dbReference>
<evidence type="ECO:0000313" key="2">
    <source>
        <dbReference type="Proteomes" id="UP000192247"/>
    </source>
</evidence>
<feature type="non-terminal residue" evidence="1">
    <location>
        <position position="281"/>
    </location>
</feature>
<sequence>MVSSGKDAHVVIDFGDGSEGITGDLSMEPKYIYWRPGRYEVQVMAKPNNAHDIYTAFAHTTVVVTTSPEDRHIVWSCPTLVEPNVKFQCRLDVLRGTDLSLDFMPGDGTGSKSHSIPDVYPTIVGERVPQFQTPSVILSEEEAPDSAVLPHARVLHQGVVFSFQGYGAVQGKLDMLVKEIYKIIAVVPVQVKSGYFIHKLPKKLAVEAGDIFGFTTTAGRLAFRKVPMEESDLGKRNGLKGQAVRTDDLTMKGQRFLVSALVNTPVNLTFEYQYGDAGAYE</sequence>
<dbReference type="InParanoid" id="A0A1V9XY06"/>
<gene>
    <name evidence="1" type="ORF">BIW11_06432</name>
</gene>
<dbReference type="Proteomes" id="UP000192247">
    <property type="component" value="Unassembled WGS sequence"/>
</dbReference>